<comment type="caution">
    <text evidence="2">The sequence shown here is derived from an EMBL/GenBank/DDBJ whole genome shotgun (WGS) entry which is preliminary data.</text>
</comment>
<keyword evidence="1" id="KW-0472">Membrane</keyword>
<evidence type="ECO:0000313" key="2">
    <source>
        <dbReference type="EMBL" id="CAJ0567817.1"/>
    </source>
</evidence>
<sequence length="660" mass="75906">MWLRVWIKYLAYTCIVIIGVLFLTFSLLNFNGEEEFNLNLTASQNIRKVPLFDTCPKYTYRHDDPEILALVGESINDPLCQREPGPTYLKNGHIYKNLGYPEVKDYECTARCAFYGSNYENKYGPECRVGVNCTAFKCDIIDVVCRGIDGNLTYFDIHTQIFEHSRDRKAVFGDRYRPGKSPKIEPNKHFYPNVHIFILDAAGRFPAFRQLNQTISYLKNEMQAVDFTAFARGGPNSRSNVFGSFMGDWEYEIERSMYGGSTLPITITDDLCAKGLDERPYIQYEYEDAGYRTMFAQDYFLVLWGYVECAGIAAQLATHYMRPFQLLTIKEWDVWNPEPLEKVGYQYRDDALLSAHLRNWSQCGSNFQHVVDYTSKFMKSYPDQPKMSISWTAEAHDSETGHRNSDKYYLDMLRTNKRQLDDAILIVMGDHGQRFGPVASTDQGKFEMNNPLLLVSLPKRLRDSKVAKMLQKNKDELMSHHDLHATFIDIIRHQAPADFGETDFRKIEGSIGNSLLRDLDPNSPRSCKYQPIPSQYCICDYGQYEALNRNDTMWTVLPKMIENDAAEYLNQHELVELCDDITVANVTSISTRNNGGNATYYNVEFFTTNAAQFQVSYTSTDGNIQMAPVDFMRLNKYGSAASCLPSRLAMYKPVCYCRKH</sequence>
<dbReference type="SUPFAM" id="SSF53649">
    <property type="entry name" value="Alkaline phosphatase-like"/>
    <property type="match status" value="1"/>
</dbReference>
<keyword evidence="1" id="KW-0812">Transmembrane</keyword>
<feature type="transmembrane region" description="Helical" evidence="1">
    <location>
        <begin position="9"/>
        <end position="30"/>
    </location>
</feature>
<protein>
    <submittedName>
        <fullName evidence="2">Uncharacterized protein</fullName>
    </submittedName>
</protein>
<gene>
    <name evidence="2" type="ORF">MSPICULIGERA_LOCUS6353</name>
</gene>
<dbReference type="PANTHER" id="PTHR10974">
    <property type="entry name" value="FI08016P-RELATED"/>
    <property type="match status" value="1"/>
</dbReference>
<dbReference type="AlphaFoldDB" id="A0AA36FWV2"/>
<dbReference type="PANTHER" id="PTHR10974:SF75">
    <property type="entry name" value="SULFATASE DOMAIN-CONTAINING PROTEIN"/>
    <property type="match status" value="1"/>
</dbReference>
<evidence type="ECO:0000256" key="1">
    <source>
        <dbReference type="SAM" id="Phobius"/>
    </source>
</evidence>
<evidence type="ECO:0000313" key="3">
    <source>
        <dbReference type="Proteomes" id="UP001177023"/>
    </source>
</evidence>
<organism evidence="2 3">
    <name type="scientific">Mesorhabditis spiculigera</name>
    <dbReference type="NCBI Taxonomy" id="96644"/>
    <lineage>
        <taxon>Eukaryota</taxon>
        <taxon>Metazoa</taxon>
        <taxon>Ecdysozoa</taxon>
        <taxon>Nematoda</taxon>
        <taxon>Chromadorea</taxon>
        <taxon>Rhabditida</taxon>
        <taxon>Rhabditina</taxon>
        <taxon>Rhabditomorpha</taxon>
        <taxon>Rhabditoidea</taxon>
        <taxon>Rhabditidae</taxon>
        <taxon>Mesorhabditinae</taxon>
        <taxon>Mesorhabditis</taxon>
    </lineage>
</organism>
<dbReference type="Gene3D" id="3.40.720.10">
    <property type="entry name" value="Alkaline Phosphatase, subunit A"/>
    <property type="match status" value="1"/>
</dbReference>
<proteinExistence type="predicted"/>
<dbReference type="Pfam" id="PF02995">
    <property type="entry name" value="DUF229"/>
    <property type="match status" value="1"/>
</dbReference>
<dbReference type="GO" id="GO:0005615">
    <property type="term" value="C:extracellular space"/>
    <property type="evidence" value="ECO:0007669"/>
    <property type="project" value="TreeGrafter"/>
</dbReference>
<feature type="non-terminal residue" evidence="2">
    <location>
        <position position="1"/>
    </location>
</feature>
<dbReference type="Proteomes" id="UP001177023">
    <property type="component" value="Unassembled WGS sequence"/>
</dbReference>
<reference evidence="2" key="1">
    <citation type="submission" date="2023-06" db="EMBL/GenBank/DDBJ databases">
        <authorList>
            <person name="Delattre M."/>
        </authorList>
    </citation>
    <scope>NUCLEOTIDE SEQUENCE</scope>
    <source>
        <strain evidence="2">AF72</strain>
    </source>
</reference>
<keyword evidence="1" id="KW-1133">Transmembrane helix</keyword>
<keyword evidence="3" id="KW-1185">Reference proteome</keyword>
<dbReference type="InterPro" id="IPR017850">
    <property type="entry name" value="Alkaline_phosphatase_core_sf"/>
</dbReference>
<dbReference type="InterPro" id="IPR004245">
    <property type="entry name" value="DUF229"/>
</dbReference>
<name>A0AA36FWV2_9BILA</name>
<accession>A0AA36FWV2</accession>
<dbReference type="EMBL" id="CATQJA010001575">
    <property type="protein sequence ID" value="CAJ0567817.1"/>
    <property type="molecule type" value="Genomic_DNA"/>
</dbReference>